<organism evidence="1 2">
    <name type="scientific">Candidatus Synechococcus spongiarum SP3</name>
    <dbReference type="NCBI Taxonomy" id="1604020"/>
    <lineage>
        <taxon>Bacteria</taxon>
        <taxon>Bacillati</taxon>
        <taxon>Cyanobacteriota</taxon>
        <taxon>Cyanophyceae</taxon>
        <taxon>Synechococcales</taxon>
        <taxon>Synechococcaceae</taxon>
        <taxon>Synechococcus</taxon>
    </lineage>
</organism>
<evidence type="ECO:0008006" key="3">
    <source>
        <dbReference type="Google" id="ProtNLM"/>
    </source>
</evidence>
<gene>
    <name evidence="1" type="ORF">TE42_06730</name>
</gene>
<dbReference type="AlphaFoldDB" id="A0A0G2HKD0"/>
<reference evidence="1 2" key="1">
    <citation type="submission" date="2015-01" db="EMBL/GenBank/DDBJ databases">
        <title>Lifestyle Evolution in Cyanobacterial Symbionts of Sponges.</title>
        <authorList>
            <person name="Burgsdorf I."/>
            <person name="Slaby B.M."/>
            <person name="Handley K.M."/>
            <person name="Haber M."/>
            <person name="Blom J."/>
            <person name="Marshall C.W."/>
            <person name="Gilbert J.A."/>
            <person name="Hentschel U."/>
            <person name="Steindler L."/>
        </authorList>
    </citation>
    <scope>NUCLEOTIDE SEQUENCE [LARGE SCALE GENOMIC DNA]</scope>
    <source>
        <strain evidence="1">SP3</strain>
    </source>
</reference>
<accession>A0A0G2HKD0</accession>
<evidence type="ECO:0000313" key="2">
    <source>
        <dbReference type="Proteomes" id="UP000035067"/>
    </source>
</evidence>
<comment type="caution">
    <text evidence="1">The sequence shown here is derived from an EMBL/GenBank/DDBJ whole genome shotgun (WGS) entry which is preliminary data.</text>
</comment>
<protein>
    <recommendedName>
        <fullName evidence="3">Alpha/beta hydrolase</fullName>
    </recommendedName>
</protein>
<dbReference type="Proteomes" id="UP000035067">
    <property type="component" value="Unassembled WGS sequence"/>
</dbReference>
<evidence type="ECO:0000313" key="1">
    <source>
        <dbReference type="EMBL" id="KKZ11864.1"/>
    </source>
</evidence>
<dbReference type="PATRIC" id="fig|1604020.3.peg.1129"/>
<dbReference type="InterPro" id="IPR029058">
    <property type="entry name" value="AB_hydrolase_fold"/>
</dbReference>
<dbReference type="Gene3D" id="3.40.50.1820">
    <property type="entry name" value="alpha/beta hydrolase"/>
    <property type="match status" value="1"/>
</dbReference>
<dbReference type="EMBL" id="JXQG01000037">
    <property type="protein sequence ID" value="KKZ11864.1"/>
    <property type="molecule type" value="Genomic_DNA"/>
</dbReference>
<dbReference type="SUPFAM" id="SSF53474">
    <property type="entry name" value="alpha/beta-Hydrolases"/>
    <property type="match status" value="1"/>
</dbReference>
<sequence>MTLHILTMHGWSSQADHWQPWIEAFAAKGWRCRCGERGYGQQPPAMPGWGQEGLRVVVANSMGIHLMDEALLAAAEAVVLLASFGRFVPQGLPGTRLRLQLATMDRYLQRGDVAGLFDRFRVQVAAPLPVDCLPEGLPAATVSADGIQRLRKDLARLGQLQGLPPTFPHQAPVLNVEAAEDHIVHPRARRALRQALPTADHLLLSGSGHALLDEGLIPRVTAWLEQLPGHTAPLR</sequence>
<name>A0A0G2HKD0_9SYNE</name>
<proteinExistence type="predicted"/>